<name>A0ACD5XPP2_AVESA</name>
<evidence type="ECO:0000313" key="2">
    <source>
        <dbReference type="Proteomes" id="UP001732700"/>
    </source>
</evidence>
<accession>A0ACD5XPP2</accession>
<protein>
    <submittedName>
        <fullName evidence="1">Uncharacterized protein</fullName>
    </submittedName>
</protein>
<sequence>MGRKPAIDPKNLPSWFSVEELSRGNGATYKKYKDLYNKKTYRSMDQVARAFGLGGNSIPCPRPLNMRKEDGSSVPIPMIDYTTIPAIPEYVPKDFGSDSSNLEKGKERPNTTTDVPGIMKEEKEKKNEETGHAASHFEKEEEIAKKIDVPYADAASMKEN</sequence>
<dbReference type="Proteomes" id="UP001732700">
    <property type="component" value="Chromosome 5A"/>
</dbReference>
<dbReference type="EnsemblPlants" id="AVESA.00010b.r2.5AG0833800.1">
    <property type="protein sequence ID" value="AVESA.00010b.r2.5AG0833800.1.CDS"/>
    <property type="gene ID" value="AVESA.00010b.r2.5AG0833800"/>
</dbReference>
<evidence type="ECO:0000313" key="1">
    <source>
        <dbReference type="EnsemblPlants" id="AVESA.00010b.r2.5AG0833800.1.CDS"/>
    </source>
</evidence>
<proteinExistence type="predicted"/>
<reference evidence="1" key="2">
    <citation type="submission" date="2025-09" db="UniProtKB">
        <authorList>
            <consortium name="EnsemblPlants"/>
        </authorList>
    </citation>
    <scope>IDENTIFICATION</scope>
</reference>
<reference evidence="1" key="1">
    <citation type="submission" date="2021-05" db="EMBL/GenBank/DDBJ databases">
        <authorList>
            <person name="Scholz U."/>
            <person name="Mascher M."/>
            <person name="Fiebig A."/>
        </authorList>
    </citation>
    <scope>NUCLEOTIDE SEQUENCE [LARGE SCALE GENOMIC DNA]</scope>
</reference>
<organism evidence="1 2">
    <name type="scientific">Avena sativa</name>
    <name type="common">Oat</name>
    <dbReference type="NCBI Taxonomy" id="4498"/>
    <lineage>
        <taxon>Eukaryota</taxon>
        <taxon>Viridiplantae</taxon>
        <taxon>Streptophyta</taxon>
        <taxon>Embryophyta</taxon>
        <taxon>Tracheophyta</taxon>
        <taxon>Spermatophyta</taxon>
        <taxon>Magnoliopsida</taxon>
        <taxon>Liliopsida</taxon>
        <taxon>Poales</taxon>
        <taxon>Poaceae</taxon>
        <taxon>BOP clade</taxon>
        <taxon>Pooideae</taxon>
        <taxon>Poodae</taxon>
        <taxon>Poeae</taxon>
        <taxon>Poeae Chloroplast Group 1 (Aveneae type)</taxon>
        <taxon>Aveninae</taxon>
        <taxon>Avena</taxon>
    </lineage>
</organism>
<keyword evidence="2" id="KW-1185">Reference proteome</keyword>